<feature type="compositionally biased region" description="Basic and acidic residues" evidence="1">
    <location>
        <begin position="86"/>
        <end position="99"/>
    </location>
</feature>
<protein>
    <submittedName>
        <fullName evidence="2">Uncharacterized protein</fullName>
    </submittedName>
</protein>
<dbReference type="Proteomes" id="UP000542210">
    <property type="component" value="Unassembled WGS sequence"/>
</dbReference>
<sequence length="99" mass="11342">MRTAYGRGLALVGQDVVRRELLRKRKAKPEQLAILEARPPRQDHAEELLDRLPHLTANLADAPEELEHKLVRDLPLGGPLRRPREHHPDPGHDGQRHDQ</sequence>
<proteinExistence type="predicted"/>
<reference evidence="2 3" key="1">
    <citation type="submission" date="2020-08" db="EMBL/GenBank/DDBJ databases">
        <title>Sequencing the genomes of 1000 actinobacteria strains.</title>
        <authorList>
            <person name="Klenk H.-P."/>
        </authorList>
    </citation>
    <scope>NUCLEOTIDE SEQUENCE [LARGE SCALE GENOMIC DNA]</scope>
    <source>
        <strain evidence="2 3">DSM 45784</strain>
    </source>
</reference>
<evidence type="ECO:0000313" key="2">
    <source>
        <dbReference type="EMBL" id="MBB4705758.1"/>
    </source>
</evidence>
<gene>
    <name evidence="2" type="ORF">BJ982_007302</name>
</gene>
<dbReference type="AlphaFoldDB" id="A0A7W7GC74"/>
<comment type="caution">
    <text evidence="2">The sequence shown here is derived from an EMBL/GenBank/DDBJ whole genome shotgun (WGS) entry which is preliminary data.</text>
</comment>
<keyword evidence="3" id="KW-1185">Reference proteome</keyword>
<feature type="region of interest" description="Disordered" evidence="1">
    <location>
        <begin position="69"/>
        <end position="99"/>
    </location>
</feature>
<dbReference type="EMBL" id="JACHND010000001">
    <property type="protein sequence ID" value="MBB4705758.1"/>
    <property type="molecule type" value="Genomic_DNA"/>
</dbReference>
<evidence type="ECO:0000256" key="1">
    <source>
        <dbReference type="SAM" id="MobiDB-lite"/>
    </source>
</evidence>
<evidence type="ECO:0000313" key="3">
    <source>
        <dbReference type="Proteomes" id="UP000542210"/>
    </source>
</evidence>
<name>A0A7W7GC74_9ACTN</name>
<organism evidence="2 3">
    <name type="scientific">Sphaerisporangium siamense</name>
    <dbReference type="NCBI Taxonomy" id="795645"/>
    <lineage>
        <taxon>Bacteria</taxon>
        <taxon>Bacillati</taxon>
        <taxon>Actinomycetota</taxon>
        <taxon>Actinomycetes</taxon>
        <taxon>Streptosporangiales</taxon>
        <taxon>Streptosporangiaceae</taxon>
        <taxon>Sphaerisporangium</taxon>
    </lineage>
</organism>
<accession>A0A7W7GC74</accession>
<dbReference type="RefSeq" id="WP_221482431.1">
    <property type="nucleotide sequence ID" value="NZ_BOOV01000003.1"/>
</dbReference>